<sequence length="445" mass="47544">MVASPRMMPHKASVGVMALAGILFFQVSGGPFGTEGLVRDGGAIYSVIGLLILPFLWSFPVGLMTAELGTAFPKDGGYVLWVEAAFGREWAFQTGIWAWTSGIFDTALYPVLFASFVQSTLWPGSVPADFSPALRGLVMLGFSALMTLVNLLGLEMVGIANQVFGACVIAPVGILVAVCLPRIKPSNWLRPSPKFNPIGWVNIAMWNLSGWDAASTIGDEVVDPSSTIPRALGWATVLVTAPYILTILAAAGVDADFGTYHNGRFNSVAEAQGGQWLGGLFALGSAASAMGMYLSDSTTTSYLISGMSEGGLLPPFLARRFPPLFDTPVIPILAVFACVTVLLHMPFTAILQCENFLYSLQLLIEIAALIKLRYSHPDLPRPFKIPLGTKPLIAVMMMPAGLCILQLVTSEHQTILLSGVIVAIGGVLGVINSRIRDPHKYTEVQ</sequence>
<dbReference type="Pfam" id="PF13520">
    <property type="entry name" value="AA_permease_2"/>
    <property type="match status" value="1"/>
</dbReference>
<reference evidence="9" key="1">
    <citation type="submission" date="2021-01" db="EMBL/GenBank/DDBJ databases">
        <authorList>
            <person name="Corre E."/>
            <person name="Pelletier E."/>
            <person name="Niang G."/>
            <person name="Scheremetjew M."/>
            <person name="Finn R."/>
            <person name="Kale V."/>
            <person name="Holt S."/>
            <person name="Cochrane G."/>
            <person name="Meng A."/>
            <person name="Brown T."/>
            <person name="Cohen L."/>
        </authorList>
    </citation>
    <scope>NUCLEOTIDE SEQUENCE</scope>
    <source>
        <strain evidence="9">CCMP644</strain>
    </source>
</reference>
<feature type="transmembrane region" description="Helical" evidence="8">
    <location>
        <begin position="96"/>
        <end position="117"/>
    </location>
</feature>
<feature type="transmembrane region" description="Helical" evidence="8">
    <location>
        <begin position="163"/>
        <end position="183"/>
    </location>
</feature>
<dbReference type="EMBL" id="HBFX01040669">
    <property type="protein sequence ID" value="CAD8973484.1"/>
    <property type="molecule type" value="Transcribed_RNA"/>
</dbReference>
<organism evidence="9">
    <name type="scientific">Hemiselmis andersenii</name>
    <name type="common">Cryptophyte alga</name>
    <dbReference type="NCBI Taxonomy" id="464988"/>
    <lineage>
        <taxon>Eukaryota</taxon>
        <taxon>Cryptophyceae</taxon>
        <taxon>Cryptomonadales</taxon>
        <taxon>Hemiselmidaceae</taxon>
        <taxon>Hemiselmis</taxon>
    </lineage>
</organism>
<dbReference type="Gene3D" id="1.20.1740.10">
    <property type="entry name" value="Amino acid/polyamine transporter I"/>
    <property type="match status" value="1"/>
</dbReference>
<dbReference type="AlphaFoldDB" id="A0A7S1EF27"/>
<feature type="transmembrane region" description="Helical" evidence="8">
    <location>
        <begin position="392"/>
        <end position="409"/>
    </location>
</feature>
<feature type="transmembrane region" description="Helical" evidence="8">
    <location>
        <begin position="415"/>
        <end position="431"/>
    </location>
</feature>
<evidence type="ECO:0000256" key="6">
    <source>
        <dbReference type="ARBA" id="ARBA00023136"/>
    </source>
</evidence>
<keyword evidence="2" id="KW-0813">Transport</keyword>
<evidence type="ECO:0000256" key="4">
    <source>
        <dbReference type="ARBA" id="ARBA00022692"/>
    </source>
</evidence>
<proteinExistence type="inferred from homology"/>
<feature type="transmembrane region" description="Helical" evidence="8">
    <location>
        <begin position="329"/>
        <end position="350"/>
    </location>
</feature>
<keyword evidence="6 8" id="KW-0472">Membrane</keyword>
<comment type="subcellular location">
    <subcellularLocation>
        <location evidence="1">Cell membrane</location>
        <topology evidence="1">Multi-pass membrane protein</topology>
    </subcellularLocation>
</comment>
<evidence type="ECO:0000256" key="5">
    <source>
        <dbReference type="ARBA" id="ARBA00022989"/>
    </source>
</evidence>
<evidence type="ECO:0000256" key="3">
    <source>
        <dbReference type="ARBA" id="ARBA00022475"/>
    </source>
</evidence>
<name>A0A7S1EF27_HEMAN</name>
<dbReference type="InterPro" id="IPR002293">
    <property type="entry name" value="AA/rel_permease1"/>
</dbReference>
<feature type="transmembrane region" description="Helical" evidence="8">
    <location>
        <begin position="137"/>
        <end position="154"/>
    </location>
</feature>
<evidence type="ECO:0008006" key="10">
    <source>
        <dbReference type="Google" id="ProtNLM"/>
    </source>
</evidence>
<evidence type="ECO:0000256" key="8">
    <source>
        <dbReference type="SAM" id="Phobius"/>
    </source>
</evidence>
<protein>
    <recommendedName>
        <fullName evidence="10">Amino acid permease/ SLC12A domain-containing protein</fullName>
    </recommendedName>
</protein>
<dbReference type="PIRSF" id="PIRSF006060">
    <property type="entry name" value="AA_transporter"/>
    <property type="match status" value="1"/>
</dbReference>
<keyword evidence="3" id="KW-1003">Cell membrane</keyword>
<accession>A0A7S1EF27</accession>
<feature type="transmembrane region" description="Helical" evidence="8">
    <location>
        <begin position="274"/>
        <end position="294"/>
    </location>
</feature>
<dbReference type="InterPro" id="IPR044566">
    <property type="entry name" value="RMV1-like"/>
</dbReference>
<dbReference type="PANTHER" id="PTHR45826">
    <property type="entry name" value="POLYAMINE TRANSPORTER PUT1"/>
    <property type="match status" value="1"/>
</dbReference>
<gene>
    <name evidence="9" type="ORF">HAND00432_LOCUS24485</name>
</gene>
<dbReference type="GO" id="GO:0015203">
    <property type="term" value="F:polyamine transmembrane transporter activity"/>
    <property type="evidence" value="ECO:0007669"/>
    <property type="project" value="UniProtKB-ARBA"/>
</dbReference>
<evidence type="ECO:0000256" key="1">
    <source>
        <dbReference type="ARBA" id="ARBA00004651"/>
    </source>
</evidence>
<evidence type="ECO:0000256" key="7">
    <source>
        <dbReference type="ARBA" id="ARBA00024041"/>
    </source>
</evidence>
<comment type="similarity">
    <text evidence="7">Belongs to the amino acid-polyamine-organocation (APC) superfamily. Polyamine:cation symporter (PHS) (TC 2.A.3.12) family.</text>
</comment>
<feature type="transmembrane region" description="Helical" evidence="8">
    <location>
        <begin position="45"/>
        <end position="64"/>
    </location>
</feature>
<dbReference type="PANTHER" id="PTHR45826:SF2">
    <property type="entry name" value="AMINO ACID TRANSPORTER"/>
    <property type="match status" value="1"/>
</dbReference>
<keyword evidence="5 8" id="KW-1133">Transmembrane helix</keyword>
<feature type="transmembrane region" description="Helical" evidence="8">
    <location>
        <begin position="231"/>
        <end position="253"/>
    </location>
</feature>
<dbReference type="GO" id="GO:0005886">
    <property type="term" value="C:plasma membrane"/>
    <property type="evidence" value="ECO:0007669"/>
    <property type="project" value="UniProtKB-SubCell"/>
</dbReference>
<evidence type="ECO:0000256" key="2">
    <source>
        <dbReference type="ARBA" id="ARBA00022448"/>
    </source>
</evidence>
<evidence type="ECO:0000313" key="9">
    <source>
        <dbReference type="EMBL" id="CAD8973484.1"/>
    </source>
</evidence>
<keyword evidence="4 8" id="KW-0812">Transmembrane</keyword>